<dbReference type="AlphaFoldDB" id="A0A1Y1WC29"/>
<dbReference type="GeneID" id="63800114"/>
<dbReference type="RefSeq" id="XP_040744504.1">
    <property type="nucleotide sequence ID" value="XM_040883466.1"/>
</dbReference>
<comment type="caution">
    <text evidence="1">The sequence shown here is derived from an EMBL/GenBank/DDBJ whole genome shotgun (WGS) entry which is preliminary data.</text>
</comment>
<evidence type="ECO:0000313" key="2">
    <source>
        <dbReference type="Proteomes" id="UP000193922"/>
    </source>
</evidence>
<proteinExistence type="predicted"/>
<organism evidence="1 2">
    <name type="scientific">Linderina pennispora</name>
    <dbReference type="NCBI Taxonomy" id="61395"/>
    <lineage>
        <taxon>Eukaryota</taxon>
        <taxon>Fungi</taxon>
        <taxon>Fungi incertae sedis</taxon>
        <taxon>Zoopagomycota</taxon>
        <taxon>Kickxellomycotina</taxon>
        <taxon>Kickxellomycetes</taxon>
        <taxon>Kickxellales</taxon>
        <taxon>Kickxellaceae</taxon>
        <taxon>Linderina</taxon>
    </lineage>
</organism>
<keyword evidence="2" id="KW-1185">Reference proteome</keyword>
<sequence length="82" mass="8832">MTSQKLTEGRRKASRLSGPLYVCVSVLSMVAQGTPDPNVNRAHSKLSHGVAIGCTVEGLSLTSVWSTNIFLLALMSSEVQQW</sequence>
<dbReference type="Proteomes" id="UP000193922">
    <property type="component" value="Unassembled WGS sequence"/>
</dbReference>
<evidence type="ECO:0000313" key="1">
    <source>
        <dbReference type="EMBL" id="ORX70925.1"/>
    </source>
</evidence>
<accession>A0A1Y1WC29</accession>
<name>A0A1Y1WC29_9FUNG</name>
<protein>
    <submittedName>
        <fullName evidence="1">Uncharacterized protein</fullName>
    </submittedName>
</protein>
<reference evidence="1 2" key="1">
    <citation type="submission" date="2016-07" db="EMBL/GenBank/DDBJ databases">
        <title>Pervasive Adenine N6-methylation of Active Genes in Fungi.</title>
        <authorList>
            <consortium name="DOE Joint Genome Institute"/>
            <person name="Mondo S.J."/>
            <person name="Dannebaum R.O."/>
            <person name="Kuo R.C."/>
            <person name="Labutti K."/>
            <person name="Haridas S."/>
            <person name="Kuo A."/>
            <person name="Salamov A."/>
            <person name="Ahrendt S.R."/>
            <person name="Lipzen A."/>
            <person name="Sullivan W."/>
            <person name="Andreopoulos W.B."/>
            <person name="Clum A."/>
            <person name="Lindquist E."/>
            <person name="Daum C."/>
            <person name="Ramamoorthy G.K."/>
            <person name="Gryganskyi A."/>
            <person name="Culley D."/>
            <person name="Magnuson J.K."/>
            <person name="James T.Y."/>
            <person name="O'Malley M.A."/>
            <person name="Stajich J.E."/>
            <person name="Spatafora J.W."/>
            <person name="Visel A."/>
            <person name="Grigoriev I.V."/>
        </authorList>
    </citation>
    <scope>NUCLEOTIDE SEQUENCE [LARGE SCALE GENOMIC DNA]</scope>
    <source>
        <strain evidence="1 2">ATCC 12442</strain>
    </source>
</reference>
<gene>
    <name evidence="1" type="ORF">DL89DRAFT_143333</name>
</gene>
<dbReference type="EMBL" id="MCFD01000005">
    <property type="protein sequence ID" value="ORX70925.1"/>
    <property type="molecule type" value="Genomic_DNA"/>
</dbReference>